<evidence type="ECO:0000313" key="7">
    <source>
        <dbReference type="Proteomes" id="UP000298551"/>
    </source>
</evidence>
<evidence type="ECO:0000256" key="2">
    <source>
        <dbReference type="ARBA" id="ARBA00023125"/>
    </source>
</evidence>
<protein>
    <submittedName>
        <fullName evidence="6">AraC family transcriptional regulator</fullName>
    </submittedName>
</protein>
<evidence type="ECO:0000256" key="1">
    <source>
        <dbReference type="ARBA" id="ARBA00023015"/>
    </source>
</evidence>
<gene>
    <name evidence="6" type="ORF">E6B08_11825</name>
</gene>
<comment type="function">
    <text evidence="4">Regulatory protein of the TOL plasmid xyl operons. XylS activates the xylXYZLTEGFJQKIH operon required for the degradation of toluene, m-xylene and p-xylene.</text>
</comment>
<organism evidence="6 7">
    <name type="scientific">Pseudomonas putida</name>
    <name type="common">Arthrobacter siderocapsulatus</name>
    <dbReference type="NCBI Taxonomy" id="303"/>
    <lineage>
        <taxon>Bacteria</taxon>
        <taxon>Pseudomonadati</taxon>
        <taxon>Pseudomonadota</taxon>
        <taxon>Gammaproteobacteria</taxon>
        <taxon>Pseudomonadales</taxon>
        <taxon>Pseudomonadaceae</taxon>
        <taxon>Pseudomonas</taxon>
    </lineage>
</organism>
<accession>A0A4D6XC49</accession>
<evidence type="ECO:0000313" key="6">
    <source>
        <dbReference type="EMBL" id="QCI12001.1"/>
    </source>
</evidence>
<dbReference type="InterPro" id="IPR003313">
    <property type="entry name" value="AraC-bd"/>
</dbReference>
<dbReference type="PROSITE" id="PS01124">
    <property type="entry name" value="HTH_ARAC_FAMILY_2"/>
    <property type="match status" value="1"/>
</dbReference>
<dbReference type="PANTHER" id="PTHR46796">
    <property type="entry name" value="HTH-TYPE TRANSCRIPTIONAL ACTIVATOR RHAS-RELATED"/>
    <property type="match status" value="1"/>
</dbReference>
<dbReference type="InterPro" id="IPR018060">
    <property type="entry name" value="HTH_AraC"/>
</dbReference>
<dbReference type="Proteomes" id="UP000298551">
    <property type="component" value="Chromosome"/>
</dbReference>
<proteinExistence type="predicted"/>
<reference evidence="7" key="1">
    <citation type="submission" date="2019-04" db="EMBL/GenBank/DDBJ databases">
        <title>Genome sequence of Pseudomonas putida 1290, an auxin catabolizing strain.</title>
        <authorList>
            <person name="Laird T.S."/>
            <person name="Leveau J.H.J."/>
        </authorList>
    </citation>
    <scope>NUCLEOTIDE SEQUENCE [LARGE SCALE GENOMIC DNA]</scope>
    <source>
        <strain evidence="7">1290</strain>
    </source>
</reference>
<dbReference type="PANTHER" id="PTHR46796:SF2">
    <property type="entry name" value="TRANSCRIPTIONAL REGULATORY PROTEIN"/>
    <property type="match status" value="1"/>
</dbReference>
<keyword evidence="3" id="KW-0804">Transcription</keyword>
<evidence type="ECO:0000256" key="4">
    <source>
        <dbReference type="ARBA" id="ARBA00037345"/>
    </source>
</evidence>
<dbReference type="SUPFAM" id="SSF46689">
    <property type="entry name" value="Homeodomain-like"/>
    <property type="match status" value="2"/>
</dbReference>
<dbReference type="SMART" id="SM00342">
    <property type="entry name" value="HTH_ARAC"/>
    <property type="match status" value="1"/>
</dbReference>
<dbReference type="OrthoDB" id="9809338at2"/>
<name>A0A4D6XC49_PSEPU</name>
<dbReference type="SUPFAM" id="SSF51215">
    <property type="entry name" value="Regulatory protein AraC"/>
    <property type="match status" value="1"/>
</dbReference>
<dbReference type="Pfam" id="PF02311">
    <property type="entry name" value="AraC_binding"/>
    <property type="match status" value="1"/>
</dbReference>
<dbReference type="InterPro" id="IPR009057">
    <property type="entry name" value="Homeodomain-like_sf"/>
</dbReference>
<dbReference type="RefSeq" id="WP_136914162.1">
    <property type="nucleotide sequence ID" value="NZ_CP039371.1"/>
</dbReference>
<keyword evidence="1" id="KW-0805">Transcription regulation</keyword>
<sequence>MSRPLREQTHLWQAPALGDVEMLHARYYQQRFAPHVHEGYVFTVIESGAQRFWHRGSEHLAPQGSMVLINPDELHTGATAHEAGWRYRGLYPEQARVSGVLDELELGRHGMPHFKASVIHDPALAGAFSHLHRLSESAASALEQQTAWRQAVLALVQRHGHCAEPATPGNEPLAVARARELLESRLADPPSLETLAAAVNLSPFHFARVFRQATGLPPHAWLKQRRLARAREFLRSGLAACDVACTLGFTDQSHLSRQFKQAYGVTPGAYRSACLQG</sequence>
<evidence type="ECO:0000259" key="5">
    <source>
        <dbReference type="PROSITE" id="PS01124"/>
    </source>
</evidence>
<dbReference type="GO" id="GO:0043565">
    <property type="term" value="F:sequence-specific DNA binding"/>
    <property type="evidence" value="ECO:0007669"/>
    <property type="project" value="InterPro"/>
</dbReference>
<dbReference type="Gene3D" id="1.10.10.60">
    <property type="entry name" value="Homeodomain-like"/>
    <property type="match status" value="2"/>
</dbReference>
<dbReference type="AlphaFoldDB" id="A0A4D6XC49"/>
<dbReference type="InterPro" id="IPR050204">
    <property type="entry name" value="AraC_XylS_family_regulators"/>
</dbReference>
<dbReference type="InterPro" id="IPR037923">
    <property type="entry name" value="HTH-like"/>
</dbReference>
<evidence type="ECO:0000256" key="3">
    <source>
        <dbReference type="ARBA" id="ARBA00023163"/>
    </source>
</evidence>
<dbReference type="EMBL" id="CP039371">
    <property type="protein sequence ID" value="QCI12001.1"/>
    <property type="molecule type" value="Genomic_DNA"/>
</dbReference>
<feature type="domain" description="HTH araC/xylS-type" evidence="5">
    <location>
        <begin position="176"/>
        <end position="273"/>
    </location>
</feature>
<dbReference type="GO" id="GO:0003700">
    <property type="term" value="F:DNA-binding transcription factor activity"/>
    <property type="evidence" value="ECO:0007669"/>
    <property type="project" value="InterPro"/>
</dbReference>
<keyword evidence="2" id="KW-0238">DNA-binding</keyword>
<dbReference type="Pfam" id="PF12833">
    <property type="entry name" value="HTH_18"/>
    <property type="match status" value="1"/>
</dbReference>